<organism evidence="1 2">
    <name type="scientific">Euroglyphus maynei</name>
    <name type="common">Mayne's house dust mite</name>
    <dbReference type="NCBI Taxonomy" id="6958"/>
    <lineage>
        <taxon>Eukaryota</taxon>
        <taxon>Metazoa</taxon>
        <taxon>Ecdysozoa</taxon>
        <taxon>Arthropoda</taxon>
        <taxon>Chelicerata</taxon>
        <taxon>Arachnida</taxon>
        <taxon>Acari</taxon>
        <taxon>Acariformes</taxon>
        <taxon>Sarcoptiformes</taxon>
        <taxon>Astigmata</taxon>
        <taxon>Psoroptidia</taxon>
        <taxon>Analgoidea</taxon>
        <taxon>Pyroglyphidae</taxon>
        <taxon>Pyroglyphinae</taxon>
        <taxon>Euroglyphus</taxon>
    </lineage>
</organism>
<dbReference type="EMBL" id="MUJZ01003826">
    <property type="protein sequence ID" value="OTF83410.1"/>
    <property type="molecule type" value="Genomic_DNA"/>
</dbReference>
<dbReference type="AlphaFoldDB" id="A0A1Y3BR20"/>
<evidence type="ECO:0000313" key="1">
    <source>
        <dbReference type="EMBL" id="OTF83410.1"/>
    </source>
</evidence>
<dbReference type="Proteomes" id="UP000194236">
    <property type="component" value="Unassembled WGS sequence"/>
</dbReference>
<sequence>MIIFTFFINETTVEEIPAAVDVVELLALAPELLLVVDDAEEFVPELPLVNDVPVELRPLVVGVGRTLVNDIEPGTIDLRLNECLLPVAAATATAAAALKRLVEFDRDRIGDDPQLTEARFTPVPVVAEPTDKPYLDANIDDVIVVEPVPATTFSN</sequence>
<name>A0A1Y3BR20_EURMA</name>
<gene>
    <name evidence="1" type="ORF">BLA29_008971</name>
</gene>
<evidence type="ECO:0000313" key="2">
    <source>
        <dbReference type="Proteomes" id="UP000194236"/>
    </source>
</evidence>
<accession>A0A1Y3BR20</accession>
<proteinExistence type="predicted"/>
<protein>
    <submittedName>
        <fullName evidence="1">Uncharacterized protein</fullName>
    </submittedName>
</protein>
<keyword evidence="2" id="KW-1185">Reference proteome</keyword>
<comment type="caution">
    <text evidence="1">The sequence shown here is derived from an EMBL/GenBank/DDBJ whole genome shotgun (WGS) entry which is preliminary data.</text>
</comment>
<reference evidence="1 2" key="1">
    <citation type="submission" date="2017-03" db="EMBL/GenBank/DDBJ databases">
        <title>Genome Survey of Euroglyphus maynei.</title>
        <authorList>
            <person name="Arlian L.G."/>
            <person name="Morgan M.S."/>
            <person name="Rider S.D."/>
        </authorList>
    </citation>
    <scope>NUCLEOTIDE SEQUENCE [LARGE SCALE GENOMIC DNA]</scope>
    <source>
        <strain evidence="1">Arlian Lab</strain>
        <tissue evidence="1">Whole body</tissue>
    </source>
</reference>